<dbReference type="PANTHER" id="PTHR44379:SF5">
    <property type="entry name" value="OXIDOREDUCTASE WITH IRON-SULFUR SUBUNIT"/>
    <property type="match status" value="1"/>
</dbReference>
<keyword evidence="4" id="KW-0408">Iron</keyword>
<keyword evidence="2" id="KW-0479">Metal-binding</keyword>
<dbReference type="SUPFAM" id="SSF47741">
    <property type="entry name" value="CO dehydrogenase ISP C-domain like"/>
    <property type="match status" value="1"/>
</dbReference>
<dbReference type="EMBL" id="OBDY01000014">
    <property type="protein sequence ID" value="SNY53588.1"/>
    <property type="molecule type" value="Genomic_DNA"/>
</dbReference>
<protein>
    <submittedName>
        <fullName evidence="7">Carbon-monoxide dehydrogenase small subunit/2-furoyl-CoA dehydrogenase 2Fe-2S iron sulfur subunit</fullName>
    </submittedName>
</protein>
<dbReference type="Pfam" id="PF01799">
    <property type="entry name" value="Fer2_2"/>
    <property type="match status" value="1"/>
</dbReference>
<name>A0A285J044_9ACTN</name>
<dbReference type="PANTHER" id="PTHR44379">
    <property type="entry name" value="OXIDOREDUCTASE WITH IRON-SULFUR SUBUNIT"/>
    <property type="match status" value="1"/>
</dbReference>
<sequence length="169" mass="17058">MTATRAPVVLIDGVAAEVAAPPMSRVAWWLRDNGCPAVKVGCEEGSCGACMILLDGEAVPSCLLPVGRLADGARIETSAALTEEPDGAEIVRSLAEESAVQCGFCTPGIVVSCVAAARSGDDLSEAGTTRAVLSSHVCRCTGYQAIVRSVTRAAATLAAVTPVAAAEGI</sequence>
<dbReference type="InterPro" id="IPR001041">
    <property type="entry name" value="2Fe-2S_ferredoxin-type"/>
</dbReference>
<evidence type="ECO:0000256" key="1">
    <source>
        <dbReference type="ARBA" id="ARBA00022714"/>
    </source>
</evidence>
<keyword evidence="1" id="KW-0001">2Fe-2S</keyword>
<dbReference type="InterPro" id="IPR036010">
    <property type="entry name" value="2Fe-2S_ferredoxin-like_sf"/>
</dbReference>
<dbReference type="OrthoDB" id="159930at2"/>
<dbReference type="InterPro" id="IPR012675">
    <property type="entry name" value="Beta-grasp_dom_sf"/>
</dbReference>
<dbReference type="GO" id="GO:0046872">
    <property type="term" value="F:metal ion binding"/>
    <property type="evidence" value="ECO:0007669"/>
    <property type="project" value="UniProtKB-KW"/>
</dbReference>
<dbReference type="RefSeq" id="WP_097323167.1">
    <property type="nucleotide sequence ID" value="NZ_OBDY01000014.1"/>
</dbReference>
<dbReference type="Gene3D" id="3.10.20.30">
    <property type="match status" value="1"/>
</dbReference>
<keyword evidence="5" id="KW-0411">Iron-sulfur</keyword>
<dbReference type="Gene3D" id="1.10.150.120">
    <property type="entry name" value="[2Fe-2S]-binding domain"/>
    <property type="match status" value="1"/>
</dbReference>
<dbReference type="InterPro" id="IPR036884">
    <property type="entry name" value="2Fe-2S-bd_dom_sf"/>
</dbReference>
<reference evidence="8" key="1">
    <citation type="submission" date="2017-09" db="EMBL/GenBank/DDBJ databases">
        <authorList>
            <person name="Varghese N."/>
            <person name="Submissions S."/>
        </authorList>
    </citation>
    <scope>NUCLEOTIDE SEQUENCE [LARGE SCALE GENOMIC DNA]</scope>
    <source>
        <strain evidence="8">CGMCC 4.6857</strain>
    </source>
</reference>
<dbReference type="GO" id="GO:0051537">
    <property type="term" value="F:2 iron, 2 sulfur cluster binding"/>
    <property type="evidence" value="ECO:0007669"/>
    <property type="project" value="UniProtKB-KW"/>
</dbReference>
<dbReference type="InterPro" id="IPR006058">
    <property type="entry name" value="2Fe2S_fd_BS"/>
</dbReference>
<dbReference type="Proteomes" id="UP000219612">
    <property type="component" value="Unassembled WGS sequence"/>
</dbReference>
<evidence type="ECO:0000259" key="6">
    <source>
        <dbReference type="PROSITE" id="PS51085"/>
    </source>
</evidence>
<dbReference type="PROSITE" id="PS00197">
    <property type="entry name" value="2FE2S_FER_1"/>
    <property type="match status" value="1"/>
</dbReference>
<dbReference type="GO" id="GO:0016491">
    <property type="term" value="F:oxidoreductase activity"/>
    <property type="evidence" value="ECO:0007669"/>
    <property type="project" value="UniProtKB-KW"/>
</dbReference>
<evidence type="ECO:0000313" key="7">
    <source>
        <dbReference type="EMBL" id="SNY53588.1"/>
    </source>
</evidence>
<dbReference type="Pfam" id="PF00111">
    <property type="entry name" value="Fer2"/>
    <property type="match status" value="1"/>
</dbReference>
<accession>A0A285J044</accession>
<dbReference type="AlphaFoldDB" id="A0A285J044"/>
<evidence type="ECO:0000313" key="8">
    <source>
        <dbReference type="Proteomes" id="UP000219612"/>
    </source>
</evidence>
<dbReference type="SUPFAM" id="SSF54292">
    <property type="entry name" value="2Fe-2S ferredoxin-like"/>
    <property type="match status" value="1"/>
</dbReference>
<dbReference type="PROSITE" id="PS51085">
    <property type="entry name" value="2FE2S_FER_2"/>
    <property type="match status" value="1"/>
</dbReference>
<keyword evidence="3" id="KW-0560">Oxidoreductase</keyword>
<keyword evidence="8" id="KW-1185">Reference proteome</keyword>
<dbReference type="InterPro" id="IPR002888">
    <property type="entry name" value="2Fe-2S-bd"/>
</dbReference>
<proteinExistence type="predicted"/>
<evidence type="ECO:0000256" key="5">
    <source>
        <dbReference type="ARBA" id="ARBA00023014"/>
    </source>
</evidence>
<gene>
    <name evidence="7" type="ORF">SAMN05421748_11475</name>
</gene>
<evidence type="ECO:0000256" key="3">
    <source>
        <dbReference type="ARBA" id="ARBA00023002"/>
    </source>
</evidence>
<dbReference type="InterPro" id="IPR051452">
    <property type="entry name" value="Diverse_Oxidoreductases"/>
</dbReference>
<feature type="domain" description="2Fe-2S ferredoxin-type" evidence="6">
    <location>
        <begin position="6"/>
        <end position="81"/>
    </location>
</feature>
<evidence type="ECO:0000256" key="2">
    <source>
        <dbReference type="ARBA" id="ARBA00022723"/>
    </source>
</evidence>
<evidence type="ECO:0000256" key="4">
    <source>
        <dbReference type="ARBA" id="ARBA00023004"/>
    </source>
</evidence>
<organism evidence="7 8">
    <name type="scientific">Paractinoplanes atraurantiacus</name>
    <dbReference type="NCBI Taxonomy" id="1036182"/>
    <lineage>
        <taxon>Bacteria</taxon>
        <taxon>Bacillati</taxon>
        <taxon>Actinomycetota</taxon>
        <taxon>Actinomycetes</taxon>
        <taxon>Micromonosporales</taxon>
        <taxon>Micromonosporaceae</taxon>
        <taxon>Paractinoplanes</taxon>
    </lineage>
</organism>